<dbReference type="AlphaFoldDB" id="A0A5C3P9M0"/>
<keyword evidence="2" id="KW-1185">Reference proteome</keyword>
<sequence length="200" mass="23071">MAGLPAQNSRVVKIPLPSNVDPSWRFKLELCDLNDGRYSDGFHAGAYVGVPAHDREAREMAMTLDMHIRNGSTIQAIPLNSDNSLSQYQYVTRSALPGEKIDFNDTRTQVHLITPQTWGSILVDMIMLQRNWWMDRMAQTEPYLWGDGSIDPVWRAHPVWRAWAAQPDPNRLWYVAIRRTLPDDINDIPAYYFPEAELRF</sequence>
<accession>A0A5C3P9M0</accession>
<name>A0A5C3P9M0_9APHY</name>
<proteinExistence type="predicted"/>
<gene>
    <name evidence="1" type="ORF">K466DRAFT_654320</name>
</gene>
<dbReference type="InParanoid" id="A0A5C3P9M0"/>
<reference evidence="1 2" key="1">
    <citation type="journal article" date="2019" name="Nat. Ecol. Evol.">
        <title>Megaphylogeny resolves global patterns of mushroom evolution.</title>
        <authorList>
            <person name="Varga T."/>
            <person name="Krizsan K."/>
            <person name="Foldi C."/>
            <person name="Dima B."/>
            <person name="Sanchez-Garcia M."/>
            <person name="Sanchez-Ramirez S."/>
            <person name="Szollosi G.J."/>
            <person name="Szarkandi J.G."/>
            <person name="Papp V."/>
            <person name="Albert L."/>
            <person name="Andreopoulos W."/>
            <person name="Angelini C."/>
            <person name="Antonin V."/>
            <person name="Barry K.W."/>
            <person name="Bougher N.L."/>
            <person name="Buchanan P."/>
            <person name="Buyck B."/>
            <person name="Bense V."/>
            <person name="Catcheside P."/>
            <person name="Chovatia M."/>
            <person name="Cooper J."/>
            <person name="Damon W."/>
            <person name="Desjardin D."/>
            <person name="Finy P."/>
            <person name="Geml J."/>
            <person name="Haridas S."/>
            <person name="Hughes K."/>
            <person name="Justo A."/>
            <person name="Karasinski D."/>
            <person name="Kautmanova I."/>
            <person name="Kiss B."/>
            <person name="Kocsube S."/>
            <person name="Kotiranta H."/>
            <person name="LaButti K.M."/>
            <person name="Lechner B.E."/>
            <person name="Liimatainen K."/>
            <person name="Lipzen A."/>
            <person name="Lukacs Z."/>
            <person name="Mihaltcheva S."/>
            <person name="Morgado L.N."/>
            <person name="Niskanen T."/>
            <person name="Noordeloos M.E."/>
            <person name="Ohm R.A."/>
            <person name="Ortiz-Santana B."/>
            <person name="Ovrebo C."/>
            <person name="Racz N."/>
            <person name="Riley R."/>
            <person name="Savchenko A."/>
            <person name="Shiryaev A."/>
            <person name="Soop K."/>
            <person name="Spirin V."/>
            <person name="Szebenyi C."/>
            <person name="Tomsovsky M."/>
            <person name="Tulloss R.E."/>
            <person name="Uehling J."/>
            <person name="Grigoriev I.V."/>
            <person name="Vagvolgyi C."/>
            <person name="Papp T."/>
            <person name="Martin F.M."/>
            <person name="Miettinen O."/>
            <person name="Hibbett D.S."/>
            <person name="Nagy L.G."/>
        </authorList>
    </citation>
    <scope>NUCLEOTIDE SEQUENCE [LARGE SCALE GENOMIC DNA]</scope>
    <source>
        <strain evidence="1 2">HHB13444</strain>
    </source>
</reference>
<organism evidence="1 2">
    <name type="scientific">Polyporus arcularius HHB13444</name>
    <dbReference type="NCBI Taxonomy" id="1314778"/>
    <lineage>
        <taxon>Eukaryota</taxon>
        <taxon>Fungi</taxon>
        <taxon>Dikarya</taxon>
        <taxon>Basidiomycota</taxon>
        <taxon>Agaricomycotina</taxon>
        <taxon>Agaricomycetes</taxon>
        <taxon>Polyporales</taxon>
        <taxon>Polyporaceae</taxon>
        <taxon>Polyporus</taxon>
    </lineage>
</organism>
<protein>
    <submittedName>
        <fullName evidence="1">Uncharacterized protein</fullName>
    </submittedName>
</protein>
<dbReference type="EMBL" id="ML211261">
    <property type="protein sequence ID" value="TFK85298.1"/>
    <property type="molecule type" value="Genomic_DNA"/>
</dbReference>
<evidence type="ECO:0000313" key="2">
    <source>
        <dbReference type="Proteomes" id="UP000308197"/>
    </source>
</evidence>
<evidence type="ECO:0000313" key="1">
    <source>
        <dbReference type="EMBL" id="TFK85298.1"/>
    </source>
</evidence>
<dbReference type="Proteomes" id="UP000308197">
    <property type="component" value="Unassembled WGS sequence"/>
</dbReference>